<dbReference type="EMBL" id="BMFO01000002">
    <property type="protein sequence ID" value="GGF90145.1"/>
    <property type="molecule type" value="Genomic_DNA"/>
</dbReference>
<feature type="transmembrane region" description="Helical" evidence="3">
    <location>
        <begin position="359"/>
        <end position="376"/>
    </location>
</feature>
<protein>
    <recommendedName>
        <fullName evidence="6">Tetratricopeptide repeat protein</fullName>
    </recommendedName>
</protein>
<evidence type="ECO:0000256" key="2">
    <source>
        <dbReference type="ARBA" id="ARBA00022803"/>
    </source>
</evidence>
<evidence type="ECO:0000313" key="5">
    <source>
        <dbReference type="Proteomes" id="UP000632858"/>
    </source>
</evidence>
<keyword evidence="3" id="KW-0812">Transmembrane</keyword>
<dbReference type="AlphaFoldDB" id="A0A917FMN4"/>
<feature type="transmembrane region" description="Helical" evidence="3">
    <location>
        <begin position="329"/>
        <end position="347"/>
    </location>
</feature>
<keyword evidence="1" id="KW-0677">Repeat</keyword>
<feature type="transmembrane region" description="Helical" evidence="3">
    <location>
        <begin position="95"/>
        <end position="112"/>
    </location>
</feature>
<comment type="caution">
    <text evidence="4">The sequence shown here is derived from an EMBL/GenBank/DDBJ whole genome shotgun (WGS) entry which is preliminary data.</text>
</comment>
<name>A0A917FMN4_9GAMM</name>
<dbReference type="InterPro" id="IPR052346">
    <property type="entry name" value="O-mannosyl-transferase_TMTC"/>
</dbReference>
<accession>A0A917FMN4</accession>
<gene>
    <name evidence="4" type="ORF">GCM10010960_09990</name>
</gene>
<keyword evidence="2" id="KW-0802">TPR repeat</keyword>
<evidence type="ECO:0000256" key="3">
    <source>
        <dbReference type="SAM" id="Phobius"/>
    </source>
</evidence>
<dbReference type="PANTHER" id="PTHR44227">
    <property type="match status" value="1"/>
</dbReference>
<proteinExistence type="predicted"/>
<feature type="transmembrane region" description="Helical" evidence="3">
    <location>
        <begin position="228"/>
        <end position="248"/>
    </location>
</feature>
<dbReference type="PANTHER" id="PTHR44227:SF3">
    <property type="entry name" value="PROTEIN O-MANNOSYL-TRANSFERASE TMTC4"/>
    <property type="match status" value="1"/>
</dbReference>
<sequence>MILTRKHALIPSATLLLLLVVYAGLGWPALSGPFVFDDFPNLQNLELLSGNAGDNLGRYLTSFIGSPGRPISALSFLINDSAWPSDPFSFKYTNLMIHLLNGVLLFGLLRQLAKANPSLPQSPFWPLLAMAAWLFHPLQLSAQMLVVQRMTLLSAAFCFIGLWGYIALLQRAKSVLSAFAALSVLGICTILASLSKENGALLPLFALVLNATLLRETLAGKPLAIRRFIQWACILPSLAVFAAILYMATRPGTFSSRDFNMPERLMTQMHVLADYLRHIFMPRLSGSGIYFDDYPVTRSWTQPVSTLLLAIGFAASLLFAIAKRKRFPILSFAILWFFAGHAMESSILDLELFFEHRNYLPLLGPVLALSALPFLLGERQRLATALFSLWLALLAIITALQAPVWGNAELMTALWVKERPLSLRAAQDVAKYRYDSGQPQEALDGLMQAYDGGIRQADLPMAALLVKCWNPTVQTSRDLYQDSTQAIGVSSYSNSVLSSLLLLRQAVQENACPDAIDQTQWLTLTDALLANPKFRAVSEQHIRVERAKLFIHRRDLDLTMTELERAYTVGPSVELTQKIAEVLLSAGLVDDAEQWLKKGLEIKQPFFDTLMYDPKDQSRKWLKAIEIAKMSQSQIAPPPE</sequence>
<keyword evidence="3" id="KW-1133">Transmembrane helix</keyword>
<reference evidence="4" key="2">
    <citation type="submission" date="2020-09" db="EMBL/GenBank/DDBJ databases">
        <authorList>
            <person name="Sun Q."/>
            <person name="Zhou Y."/>
        </authorList>
    </citation>
    <scope>NUCLEOTIDE SEQUENCE</scope>
    <source>
        <strain evidence="4">CGMCC 1.12726</strain>
    </source>
</reference>
<feature type="transmembrane region" description="Helical" evidence="3">
    <location>
        <begin position="383"/>
        <end position="405"/>
    </location>
</feature>
<evidence type="ECO:0008006" key="6">
    <source>
        <dbReference type="Google" id="ProtNLM"/>
    </source>
</evidence>
<feature type="transmembrane region" description="Helical" evidence="3">
    <location>
        <begin position="124"/>
        <end position="144"/>
    </location>
</feature>
<dbReference type="Proteomes" id="UP000632858">
    <property type="component" value="Unassembled WGS sequence"/>
</dbReference>
<reference evidence="4" key="1">
    <citation type="journal article" date="2014" name="Int. J. Syst. Evol. Microbiol.">
        <title>Complete genome sequence of Corynebacterium casei LMG S-19264T (=DSM 44701T), isolated from a smear-ripened cheese.</title>
        <authorList>
            <consortium name="US DOE Joint Genome Institute (JGI-PGF)"/>
            <person name="Walter F."/>
            <person name="Albersmeier A."/>
            <person name="Kalinowski J."/>
            <person name="Ruckert C."/>
        </authorList>
    </citation>
    <scope>NUCLEOTIDE SEQUENCE</scope>
    <source>
        <strain evidence="4">CGMCC 1.12726</strain>
    </source>
</reference>
<evidence type="ECO:0000256" key="1">
    <source>
        <dbReference type="ARBA" id="ARBA00022737"/>
    </source>
</evidence>
<organism evidence="4 5">
    <name type="scientific">Arenimonas maotaiensis</name>
    <dbReference type="NCBI Taxonomy" id="1446479"/>
    <lineage>
        <taxon>Bacteria</taxon>
        <taxon>Pseudomonadati</taxon>
        <taxon>Pseudomonadota</taxon>
        <taxon>Gammaproteobacteria</taxon>
        <taxon>Lysobacterales</taxon>
        <taxon>Lysobacteraceae</taxon>
        <taxon>Arenimonas</taxon>
    </lineage>
</organism>
<feature type="transmembrane region" description="Helical" evidence="3">
    <location>
        <begin position="304"/>
        <end position="322"/>
    </location>
</feature>
<evidence type="ECO:0000313" key="4">
    <source>
        <dbReference type="EMBL" id="GGF90145.1"/>
    </source>
</evidence>
<feature type="transmembrane region" description="Helical" evidence="3">
    <location>
        <begin position="150"/>
        <end position="168"/>
    </location>
</feature>
<feature type="transmembrane region" description="Helical" evidence="3">
    <location>
        <begin position="175"/>
        <end position="194"/>
    </location>
</feature>
<dbReference type="RefSeq" id="WP_188448435.1">
    <property type="nucleotide sequence ID" value="NZ_BMFO01000002.1"/>
</dbReference>
<keyword evidence="3" id="KW-0472">Membrane</keyword>
<keyword evidence="5" id="KW-1185">Reference proteome</keyword>
<feature type="transmembrane region" description="Helical" evidence="3">
    <location>
        <begin position="200"/>
        <end position="216"/>
    </location>
</feature>